<feature type="transmembrane region" description="Helical" evidence="1">
    <location>
        <begin position="40"/>
        <end position="59"/>
    </location>
</feature>
<proteinExistence type="predicted"/>
<dbReference type="InterPro" id="IPR009936">
    <property type="entry name" value="DUF1468"/>
</dbReference>
<name>A0A0F9NHQ9_9ZZZZ</name>
<protein>
    <recommendedName>
        <fullName evidence="2">DUF1468 domain-containing protein</fullName>
    </recommendedName>
</protein>
<dbReference type="Pfam" id="PF07331">
    <property type="entry name" value="TctB"/>
    <property type="match status" value="1"/>
</dbReference>
<keyword evidence="1" id="KW-1133">Transmembrane helix</keyword>
<organism evidence="3">
    <name type="scientific">marine sediment metagenome</name>
    <dbReference type="NCBI Taxonomy" id="412755"/>
    <lineage>
        <taxon>unclassified sequences</taxon>
        <taxon>metagenomes</taxon>
        <taxon>ecological metagenomes</taxon>
    </lineage>
</organism>
<feature type="domain" description="DUF1468" evidence="2">
    <location>
        <begin position="8"/>
        <end position="140"/>
    </location>
</feature>
<feature type="transmembrane region" description="Helical" evidence="1">
    <location>
        <begin position="116"/>
        <end position="139"/>
    </location>
</feature>
<reference evidence="3" key="1">
    <citation type="journal article" date="2015" name="Nature">
        <title>Complex archaea that bridge the gap between prokaryotes and eukaryotes.</title>
        <authorList>
            <person name="Spang A."/>
            <person name="Saw J.H."/>
            <person name="Jorgensen S.L."/>
            <person name="Zaremba-Niedzwiedzka K."/>
            <person name="Martijn J."/>
            <person name="Lind A.E."/>
            <person name="van Eijk R."/>
            <person name="Schleper C."/>
            <person name="Guy L."/>
            <person name="Ettema T.J."/>
        </authorList>
    </citation>
    <scope>NUCLEOTIDE SEQUENCE</scope>
</reference>
<gene>
    <name evidence="3" type="ORF">LCGC14_0965310</name>
</gene>
<comment type="caution">
    <text evidence="3">The sequence shown here is derived from an EMBL/GenBank/DDBJ whole genome shotgun (WGS) entry which is preliminary data.</text>
</comment>
<keyword evidence="1" id="KW-0812">Transmembrane</keyword>
<dbReference type="EMBL" id="LAZR01003514">
    <property type="protein sequence ID" value="KKN17489.1"/>
    <property type="molecule type" value="Genomic_DNA"/>
</dbReference>
<feature type="transmembrane region" description="Helical" evidence="1">
    <location>
        <begin position="71"/>
        <end position="88"/>
    </location>
</feature>
<accession>A0A0F9NHQ9</accession>
<evidence type="ECO:0000256" key="1">
    <source>
        <dbReference type="SAM" id="Phobius"/>
    </source>
</evidence>
<keyword evidence="1" id="KW-0472">Membrane</keyword>
<evidence type="ECO:0000313" key="3">
    <source>
        <dbReference type="EMBL" id="KKN17489.1"/>
    </source>
</evidence>
<evidence type="ECO:0000259" key="2">
    <source>
        <dbReference type="Pfam" id="PF07331"/>
    </source>
</evidence>
<dbReference type="AlphaFoldDB" id="A0A0F9NHQ9"/>
<feature type="transmembrane region" description="Helical" evidence="1">
    <location>
        <begin position="94"/>
        <end position="109"/>
    </location>
</feature>
<sequence>MRIAADRILGLALIGLAALAAFNASQFEVMFSYEPVGPKAFPILLAAILAGLSLVLVFRPGENGEWPDKHVALRLLAVLAVLLVYAMLFTRLGFLITTVVTVLFLARLFEAPWKKAWLAGVLMSVGSYYLFTLGLGISLPTGYWLPKFN</sequence>